<dbReference type="EMBL" id="BROH01000004">
    <property type="protein sequence ID" value="GKY88015.1"/>
    <property type="molecule type" value="Genomic_DNA"/>
</dbReference>
<name>A0ABQ5LUC0_9RHOB</name>
<protein>
    <submittedName>
        <fullName evidence="2">Uncharacterized protein</fullName>
    </submittedName>
</protein>
<organism evidence="2 3">
    <name type="scientific">Sinisalibacter aestuarii</name>
    <dbReference type="NCBI Taxonomy" id="2949426"/>
    <lineage>
        <taxon>Bacteria</taxon>
        <taxon>Pseudomonadati</taxon>
        <taxon>Pseudomonadota</taxon>
        <taxon>Alphaproteobacteria</taxon>
        <taxon>Rhodobacterales</taxon>
        <taxon>Roseobacteraceae</taxon>
        <taxon>Sinisalibacter</taxon>
    </lineage>
</organism>
<accession>A0ABQ5LUC0</accession>
<evidence type="ECO:0000313" key="2">
    <source>
        <dbReference type="EMBL" id="GKY88015.1"/>
    </source>
</evidence>
<comment type="caution">
    <text evidence="2">The sequence shown here is derived from an EMBL/GenBank/DDBJ whole genome shotgun (WGS) entry which is preliminary data.</text>
</comment>
<feature type="region of interest" description="Disordered" evidence="1">
    <location>
        <begin position="48"/>
        <end position="69"/>
    </location>
</feature>
<dbReference type="Proteomes" id="UP001144205">
    <property type="component" value="Unassembled WGS sequence"/>
</dbReference>
<evidence type="ECO:0000256" key="1">
    <source>
        <dbReference type="SAM" id="MobiDB-lite"/>
    </source>
</evidence>
<gene>
    <name evidence="2" type="ORF">STA1M1_18840</name>
</gene>
<keyword evidence="3" id="KW-1185">Reference proteome</keyword>
<reference evidence="2" key="1">
    <citation type="journal article" date="2023" name="Int. J. Syst. Evol. Microbiol.">
        <title>Sinisalibacter aestuarii sp. nov., isolated from estuarine sediment of the Arakawa River.</title>
        <authorList>
            <person name="Arafat S.T."/>
            <person name="Hirano S."/>
            <person name="Sato A."/>
            <person name="Takeuchi K."/>
            <person name="Yasuda T."/>
            <person name="Terahara T."/>
            <person name="Hamada M."/>
            <person name="Kobayashi T."/>
        </authorList>
    </citation>
    <scope>NUCLEOTIDE SEQUENCE</scope>
    <source>
        <strain evidence="2">B-399</strain>
    </source>
</reference>
<evidence type="ECO:0000313" key="3">
    <source>
        <dbReference type="Proteomes" id="UP001144205"/>
    </source>
</evidence>
<proteinExistence type="predicted"/>
<sequence>MRAVINGGPADIHPHIVRIQRLEKLLRAGGGVVELDLNHVVLAQASRGGLSNFGRERKQKNGPPDDVSR</sequence>